<evidence type="ECO:0000313" key="11">
    <source>
        <dbReference type="EMBL" id="OMO61287.1"/>
    </source>
</evidence>
<dbReference type="Proteomes" id="UP000188268">
    <property type="component" value="Unassembled WGS sequence"/>
</dbReference>
<evidence type="ECO:0000256" key="5">
    <source>
        <dbReference type="ARBA" id="ARBA00022989"/>
    </source>
</evidence>
<feature type="transmembrane region" description="Helical" evidence="10">
    <location>
        <begin position="285"/>
        <end position="307"/>
    </location>
</feature>
<protein>
    <submittedName>
        <fullName evidence="11">Auxin efflux carrier</fullName>
    </submittedName>
</protein>
<feature type="transmembrane region" description="Helical" evidence="10">
    <location>
        <begin position="73"/>
        <end position="94"/>
    </location>
</feature>
<dbReference type="PANTHER" id="PTHR31651">
    <property type="match status" value="1"/>
</dbReference>
<evidence type="ECO:0000256" key="2">
    <source>
        <dbReference type="ARBA" id="ARBA00022448"/>
    </source>
</evidence>
<dbReference type="Pfam" id="PF03547">
    <property type="entry name" value="Mem_trans"/>
    <property type="match status" value="1"/>
</dbReference>
<feature type="transmembrane region" description="Helical" evidence="10">
    <location>
        <begin position="319"/>
        <end position="340"/>
    </location>
</feature>
<comment type="caution">
    <text evidence="11">The sequence shown here is derived from an EMBL/GenBank/DDBJ whole genome shotgun (WGS) entry which is preliminary data.</text>
</comment>
<dbReference type="EMBL" id="AWWV01013521">
    <property type="protein sequence ID" value="OMO61287.1"/>
    <property type="molecule type" value="Genomic_DNA"/>
</dbReference>
<gene>
    <name evidence="11" type="ORF">CCACVL1_23622</name>
</gene>
<keyword evidence="12" id="KW-1185">Reference proteome</keyword>
<evidence type="ECO:0000256" key="3">
    <source>
        <dbReference type="ARBA" id="ARBA00022692"/>
    </source>
</evidence>
<feature type="transmembrane region" description="Helical" evidence="10">
    <location>
        <begin position="6"/>
        <end position="30"/>
    </location>
</feature>
<dbReference type="Gramene" id="OMO61287">
    <property type="protein sequence ID" value="OMO61287"/>
    <property type="gene ID" value="CCACVL1_23622"/>
</dbReference>
<comment type="similarity">
    <text evidence="9">Belongs to the auxin efflux carrier (TC 2.A.69.2) family.</text>
</comment>
<reference evidence="11 12" key="1">
    <citation type="submission" date="2013-09" db="EMBL/GenBank/DDBJ databases">
        <title>Corchorus capsularis genome sequencing.</title>
        <authorList>
            <person name="Alam M."/>
            <person name="Haque M.S."/>
            <person name="Islam M.S."/>
            <person name="Emdad E.M."/>
            <person name="Islam M.M."/>
            <person name="Ahmed B."/>
            <person name="Halim A."/>
            <person name="Hossen Q.M.M."/>
            <person name="Hossain M.Z."/>
            <person name="Ahmed R."/>
            <person name="Khan M.M."/>
            <person name="Islam R."/>
            <person name="Rashid M.M."/>
            <person name="Khan S.A."/>
            <person name="Rahman M.S."/>
            <person name="Alam M."/>
        </authorList>
    </citation>
    <scope>NUCLEOTIDE SEQUENCE [LARGE SCALE GENOMIC DNA]</scope>
    <source>
        <strain evidence="12">cv. CVL-1</strain>
        <tissue evidence="11">Whole seedling</tissue>
    </source>
</reference>
<feature type="transmembrane region" description="Helical" evidence="10">
    <location>
        <begin position="253"/>
        <end position="273"/>
    </location>
</feature>
<comment type="subcellular location">
    <subcellularLocation>
        <location evidence="1">Endoplasmic reticulum membrane</location>
        <topology evidence="1">Multi-pass membrane protein</topology>
    </subcellularLocation>
</comment>
<sequence length="415" mass="44417">MGFLELFVVAVKPVLKVLLVTGVGLFLALDQINLLGPEARNYLNKIVFYVLSPSLLVSNLAETITYKSLATLWFMPVNVLLTYMIGSALGWILIKITKTPKHLQGIVIGSCCAGNLGNLPLIVVPAVCEESNSPFADSPTCSTDAEVYASLSLAVGSLLTWSYAFSIVRAYAVSTGKNSSQSSGEVSEPSLESCKEALLPSSYGPYGEISEDTSVRVELPPMITSYERTKIPFWEKIVQCGKSITSKIDLKKIFAPSTIASIIGIIFGIVSPIRKLLVGDNAPLHVIDTSAALIGQAAIPCETLIMGSNLLKGIRRSEMNLLVIIGILAVRSVLLPLSGIGVTKAAYHFGMVGSSSLYQFVLMFQYAVPPAINIGTMTQLFQSGQGETSVILLCTYAVASISLTLWSTLFMSLVA</sequence>
<dbReference type="GO" id="GO:0005789">
    <property type="term" value="C:endoplasmic reticulum membrane"/>
    <property type="evidence" value="ECO:0007669"/>
    <property type="project" value="UniProtKB-SubCell"/>
</dbReference>
<dbReference type="OrthoDB" id="191139at2759"/>
<keyword evidence="5 10" id="KW-1133">Transmembrane helix</keyword>
<feature type="transmembrane region" description="Helical" evidence="10">
    <location>
        <begin position="389"/>
        <end position="414"/>
    </location>
</feature>
<organism evidence="11 12">
    <name type="scientific">Corchorus capsularis</name>
    <name type="common">Jute</name>
    <dbReference type="NCBI Taxonomy" id="210143"/>
    <lineage>
        <taxon>Eukaryota</taxon>
        <taxon>Viridiplantae</taxon>
        <taxon>Streptophyta</taxon>
        <taxon>Embryophyta</taxon>
        <taxon>Tracheophyta</taxon>
        <taxon>Spermatophyta</taxon>
        <taxon>Magnoliopsida</taxon>
        <taxon>eudicotyledons</taxon>
        <taxon>Gunneridae</taxon>
        <taxon>Pentapetalae</taxon>
        <taxon>rosids</taxon>
        <taxon>malvids</taxon>
        <taxon>Malvales</taxon>
        <taxon>Malvaceae</taxon>
        <taxon>Grewioideae</taxon>
        <taxon>Apeibeae</taxon>
        <taxon>Corchorus</taxon>
    </lineage>
</organism>
<keyword evidence="6 10" id="KW-0472">Membrane</keyword>
<feature type="transmembrane region" description="Helical" evidence="10">
    <location>
        <begin position="346"/>
        <end position="368"/>
    </location>
</feature>
<dbReference type="InterPro" id="IPR045033">
    <property type="entry name" value="PILS1/3/4/5/7"/>
</dbReference>
<feature type="transmembrane region" description="Helical" evidence="10">
    <location>
        <begin position="147"/>
        <end position="172"/>
    </location>
</feature>
<keyword evidence="7" id="KW-0927">Auxin signaling pathway</keyword>
<dbReference type="GO" id="GO:0009734">
    <property type="term" value="P:auxin-activated signaling pathway"/>
    <property type="evidence" value="ECO:0007669"/>
    <property type="project" value="UniProtKB-KW"/>
</dbReference>
<dbReference type="AlphaFoldDB" id="A0A1R3GTB6"/>
<keyword evidence="3 10" id="KW-0812">Transmembrane</keyword>
<dbReference type="STRING" id="210143.A0A1R3GTB6"/>
<evidence type="ECO:0000256" key="1">
    <source>
        <dbReference type="ARBA" id="ARBA00004477"/>
    </source>
</evidence>
<keyword evidence="4" id="KW-0256">Endoplasmic reticulum</keyword>
<evidence type="ECO:0000256" key="8">
    <source>
        <dbReference type="ARBA" id="ARBA00025100"/>
    </source>
</evidence>
<name>A0A1R3GTB6_COCAP</name>
<evidence type="ECO:0000313" key="12">
    <source>
        <dbReference type="Proteomes" id="UP000188268"/>
    </source>
</evidence>
<dbReference type="PANTHER" id="PTHR31651:SF39">
    <property type="entry name" value="AUXIN EFFLUX CARRIER FAMILY PROTEIN ISOFORM 2"/>
    <property type="match status" value="1"/>
</dbReference>
<proteinExistence type="inferred from homology"/>
<evidence type="ECO:0000256" key="9">
    <source>
        <dbReference type="ARBA" id="ARBA00025752"/>
    </source>
</evidence>
<comment type="function">
    <text evidence="8">Involved in cellular auxin homeostasis by regulating auxin metabolism. Regulates intracellular auxin accumulation at the endoplasmic reticulum and thus auxin availability for nuclear auxin signaling.</text>
</comment>
<evidence type="ECO:0000256" key="4">
    <source>
        <dbReference type="ARBA" id="ARBA00022824"/>
    </source>
</evidence>
<accession>A0A1R3GTB6</accession>
<evidence type="ECO:0000256" key="10">
    <source>
        <dbReference type="SAM" id="Phobius"/>
    </source>
</evidence>
<evidence type="ECO:0000256" key="6">
    <source>
        <dbReference type="ARBA" id="ARBA00023136"/>
    </source>
</evidence>
<dbReference type="OMA" id="MWVVIGI"/>
<dbReference type="InterPro" id="IPR004776">
    <property type="entry name" value="Mem_transp_PIN-like"/>
</dbReference>
<feature type="transmembrane region" description="Helical" evidence="10">
    <location>
        <begin position="106"/>
        <end position="127"/>
    </location>
</feature>
<dbReference type="GO" id="GO:0080162">
    <property type="term" value="P:endoplasmic reticulum to cytosol auxin transport"/>
    <property type="evidence" value="ECO:0007669"/>
    <property type="project" value="InterPro"/>
</dbReference>
<keyword evidence="2" id="KW-0813">Transport</keyword>
<evidence type="ECO:0000256" key="7">
    <source>
        <dbReference type="ARBA" id="ARBA00023294"/>
    </source>
</evidence>